<evidence type="ECO:0000313" key="9">
    <source>
        <dbReference type="Proteomes" id="UP001300745"/>
    </source>
</evidence>
<dbReference type="InterPro" id="IPR001128">
    <property type="entry name" value="Cyt_P450"/>
</dbReference>
<reference evidence="8 9" key="1">
    <citation type="submission" date="2022-11" db="EMBL/GenBank/DDBJ databases">
        <title>Mycobacterium sp. nov.</title>
        <authorList>
            <person name="Papic B."/>
            <person name="Spicic S."/>
            <person name="Duvnjak S."/>
        </authorList>
    </citation>
    <scope>NUCLEOTIDE SEQUENCE [LARGE SCALE GENOMIC DNA]</scope>
    <source>
        <strain evidence="8 9">CVI_P4</strain>
    </source>
</reference>
<evidence type="ECO:0000256" key="2">
    <source>
        <dbReference type="ARBA" id="ARBA00022617"/>
    </source>
</evidence>
<dbReference type="Proteomes" id="UP001300745">
    <property type="component" value="Unassembled WGS sequence"/>
</dbReference>
<evidence type="ECO:0000313" key="8">
    <source>
        <dbReference type="EMBL" id="MCX2940846.1"/>
    </source>
</evidence>
<evidence type="ECO:0000256" key="7">
    <source>
        <dbReference type="RuleBase" id="RU000461"/>
    </source>
</evidence>
<dbReference type="RefSeq" id="WP_266000714.1">
    <property type="nucleotide sequence ID" value="NZ_JAPJDN010000049.1"/>
</dbReference>
<keyword evidence="3 7" id="KW-0479">Metal-binding</keyword>
<evidence type="ECO:0000256" key="5">
    <source>
        <dbReference type="ARBA" id="ARBA00023004"/>
    </source>
</evidence>
<protein>
    <submittedName>
        <fullName evidence="8">Cytochrome P450</fullName>
    </submittedName>
</protein>
<dbReference type="PANTHER" id="PTHR46696:SF6">
    <property type="entry name" value="P450, PUTATIVE (EUROFUNG)-RELATED"/>
    <property type="match status" value="1"/>
</dbReference>
<keyword evidence="2 7" id="KW-0349">Heme</keyword>
<proteinExistence type="inferred from homology"/>
<keyword evidence="6 7" id="KW-0503">Monooxygenase</keyword>
<dbReference type="PROSITE" id="PS00086">
    <property type="entry name" value="CYTOCHROME_P450"/>
    <property type="match status" value="1"/>
</dbReference>
<keyword evidence="5 7" id="KW-0408">Iron</keyword>
<dbReference type="EMBL" id="JAPJDO010000049">
    <property type="protein sequence ID" value="MCX2940846.1"/>
    <property type="molecule type" value="Genomic_DNA"/>
</dbReference>
<accession>A0ABT3SMU2</accession>
<organism evidence="8 9">
    <name type="scientific">Mycobacterium pinniadriaticum</name>
    <dbReference type="NCBI Taxonomy" id="2994102"/>
    <lineage>
        <taxon>Bacteria</taxon>
        <taxon>Bacillati</taxon>
        <taxon>Actinomycetota</taxon>
        <taxon>Actinomycetes</taxon>
        <taxon>Mycobacteriales</taxon>
        <taxon>Mycobacteriaceae</taxon>
        <taxon>Mycobacterium</taxon>
    </lineage>
</organism>
<dbReference type="PANTHER" id="PTHR46696">
    <property type="entry name" value="P450, PUTATIVE (EUROFUNG)-RELATED"/>
    <property type="match status" value="1"/>
</dbReference>
<evidence type="ECO:0000256" key="4">
    <source>
        <dbReference type="ARBA" id="ARBA00023002"/>
    </source>
</evidence>
<gene>
    <name evidence="8" type="ORF">ORI27_29560</name>
</gene>
<dbReference type="PRINTS" id="PR00385">
    <property type="entry name" value="P450"/>
</dbReference>
<comment type="similarity">
    <text evidence="1 7">Belongs to the cytochrome P450 family.</text>
</comment>
<dbReference type="InterPro" id="IPR017972">
    <property type="entry name" value="Cyt_P450_CS"/>
</dbReference>
<dbReference type="Pfam" id="PF00067">
    <property type="entry name" value="p450"/>
    <property type="match status" value="1"/>
</dbReference>
<name>A0ABT3SMU2_9MYCO</name>
<dbReference type="PRINTS" id="PR00359">
    <property type="entry name" value="BP450"/>
</dbReference>
<keyword evidence="9" id="KW-1185">Reference proteome</keyword>
<keyword evidence="4 7" id="KW-0560">Oxidoreductase</keyword>
<dbReference type="InterPro" id="IPR002397">
    <property type="entry name" value="Cyt_P450_B"/>
</dbReference>
<dbReference type="SUPFAM" id="SSF48264">
    <property type="entry name" value="Cytochrome P450"/>
    <property type="match status" value="1"/>
</dbReference>
<evidence type="ECO:0000256" key="6">
    <source>
        <dbReference type="ARBA" id="ARBA00023033"/>
    </source>
</evidence>
<dbReference type="Gene3D" id="1.10.630.10">
    <property type="entry name" value="Cytochrome P450"/>
    <property type="match status" value="1"/>
</dbReference>
<evidence type="ECO:0000256" key="3">
    <source>
        <dbReference type="ARBA" id="ARBA00022723"/>
    </source>
</evidence>
<dbReference type="InterPro" id="IPR036396">
    <property type="entry name" value="Cyt_P450_sf"/>
</dbReference>
<comment type="caution">
    <text evidence="8">The sequence shown here is derived from an EMBL/GenBank/DDBJ whole genome shotgun (WGS) entry which is preliminary data.</text>
</comment>
<sequence length="404" mass="44459">MTIHDERPAEPASRAAVTCPFDHHSAEIAADPYPKYAELRAAGGMTWTDAWGGFWVISSYDLVQRVALDDATFCSGEGVALPPAGQSRPLLPIESDPPRLQVYRKLLNPLFSPGAARRYQPMIESITAELVDGFIDRGEVDAAAEFAVALPARVTLRLLGMDDSRWEWFLERIHYGVHQSAVDLDRAVELITEVCAAIAEAYEQRVEEGLTGDDILSILGRAERDGLINDEEMLDMALLMLFGGLDTTGSTIASALYHLADRPAERERLLEDPDALDAALEEILRYEAPVQGLARTVVHDTELGGHQLKAGEKVWLLWASANRDPAKFADPEQLDLDRDANPHMSFGVGLHRCIGSNLARVIVTAALCEFIGRLPNYQLAPGRSMERYPDSALVFAISKLPITF</sequence>
<evidence type="ECO:0000256" key="1">
    <source>
        <dbReference type="ARBA" id="ARBA00010617"/>
    </source>
</evidence>